<accession>A0A4Y2I3R7</accession>
<organism evidence="1 2">
    <name type="scientific">Araneus ventricosus</name>
    <name type="common">Orbweaver spider</name>
    <name type="synonym">Epeira ventricosa</name>
    <dbReference type="NCBI Taxonomy" id="182803"/>
    <lineage>
        <taxon>Eukaryota</taxon>
        <taxon>Metazoa</taxon>
        <taxon>Ecdysozoa</taxon>
        <taxon>Arthropoda</taxon>
        <taxon>Chelicerata</taxon>
        <taxon>Arachnida</taxon>
        <taxon>Araneae</taxon>
        <taxon>Araneomorphae</taxon>
        <taxon>Entelegynae</taxon>
        <taxon>Araneoidea</taxon>
        <taxon>Araneidae</taxon>
        <taxon>Araneus</taxon>
    </lineage>
</organism>
<dbReference type="AlphaFoldDB" id="A0A4Y2I3R7"/>
<dbReference type="Proteomes" id="UP000499080">
    <property type="component" value="Unassembled WGS sequence"/>
</dbReference>
<dbReference type="EMBL" id="BGPR01002337">
    <property type="protein sequence ID" value="GBM71826.1"/>
    <property type="molecule type" value="Genomic_DNA"/>
</dbReference>
<name>A0A4Y2I3R7_ARAVE</name>
<evidence type="ECO:0000313" key="2">
    <source>
        <dbReference type="Proteomes" id="UP000499080"/>
    </source>
</evidence>
<protein>
    <submittedName>
        <fullName evidence="1">Uncharacterized protein</fullName>
    </submittedName>
</protein>
<gene>
    <name evidence="1" type="ORF">AVEN_260557_1</name>
</gene>
<comment type="caution">
    <text evidence="1">The sequence shown here is derived from an EMBL/GenBank/DDBJ whole genome shotgun (WGS) entry which is preliminary data.</text>
</comment>
<keyword evidence="2" id="KW-1185">Reference proteome</keyword>
<evidence type="ECO:0000313" key="1">
    <source>
        <dbReference type="EMBL" id="GBM71826.1"/>
    </source>
</evidence>
<proteinExistence type="predicted"/>
<sequence>MYVDIDVDNDLWYLCCLRKTTPNPQKLKSRSMVEMRSFESSEDGRKPRVLTIIGTKGNIFNIEFSVDRSAMWLYFGNRETLMWTETENG</sequence>
<reference evidence="1 2" key="1">
    <citation type="journal article" date="2019" name="Sci. Rep.">
        <title>Orb-weaving spider Araneus ventricosus genome elucidates the spidroin gene catalogue.</title>
        <authorList>
            <person name="Kono N."/>
            <person name="Nakamura H."/>
            <person name="Ohtoshi R."/>
            <person name="Moran D.A.P."/>
            <person name="Shinohara A."/>
            <person name="Yoshida Y."/>
            <person name="Fujiwara M."/>
            <person name="Mori M."/>
            <person name="Tomita M."/>
            <person name="Arakawa K."/>
        </authorList>
    </citation>
    <scope>NUCLEOTIDE SEQUENCE [LARGE SCALE GENOMIC DNA]</scope>
</reference>